<accession>A0A1B1AJD7</accession>
<dbReference type="Pfam" id="PF13469">
    <property type="entry name" value="Sulfotransfer_3"/>
    <property type="match status" value="1"/>
</dbReference>
<evidence type="ECO:0000256" key="3">
    <source>
        <dbReference type="ARBA" id="ARBA00022803"/>
    </source>
</evidence>
<dbReference type="Gene3D" id="1.25.40.10">
    <property type="entry name" value="Tetratricopeptide repeat domain"/>
    <property type="match status" value="3"/>
</dbReference>
<dbReference type="KEGG" id="cbot:ATE48_12475"/>
<dbReference type="OrthoDB" id="9800698at2"/>
<dbReference type="AlphaFoldDB" id="A0A1B1AJD7"/>
<dbReference type="Pfam" id="PF07719">
    <property type="entry name" value="TPR_2"/>
    <property type="match status" value="1"/>
</dbReference>
<proteinExistence type="predicted"/>
<evidence type="ECO:0000313" key="5">
    <source>
        <dbReference type="EMBL" id="ANP46672.1"/>
    </source>
</evidence>
<dbReference type="STRING" id="1759059.ATE48_12475"/>
<keyword evidence="6" id="KW-1185">Reference proteome</keyword>
<evidence type="ECO:0008006" key="7">
    <source>
        <dbReference type="Google" id="ProtNLM"/>
    </source>
</evidence>
<dbReference type="RefSeq" id="WP_066771996.1">
    <property type="nucleotide sequence ID" value="NZ_CP013244.1"/>
</dbReference>
<evidence type="ECO:0000256" key="2">
    <source>
        <dbReference type="ARBA" id="ARBA00022737"/>
    </source>
</evidence>
<dbReference type="InterPro" id="IPR019734">
    <property type="entry name" value="TPR_rpt"/>
</dbReference>
<protein>
    <recommendedName>
        <fullName evidence="7">Sulfotransferase</fullName>
    </recommendedName>
</protein>
<evidence type="ECO:0000256" key="1">
    <source>
        <dbReference type="ARBA" id="ARBA00022679"/>
    </source>
</evidence>
<dbReference type="PANTHER" id="PTHR12788">
    <property type="entry name" value="PROTEIN-TYROSINE SULFOTRANSFERASE 2"/>
    <property type="match status" value="1"/>
</dbReference>
<evidence type="ECO:0000256" key="4">
    <source>
        <dbReference type="PROSITE-ProRule" id="PRU00339"/>
    </source>
</evidence>
<feature type="repeat" description="TPR" evidence="4">
    <location>
        <begin position="45"/>
        <end position="78"/>
    </location>
</feature>
<evidence type="ECO:0000313" key="6">
    <source>
        <dbReference type="Proteomes" id="UP000092498"/>
    </source>
</evidence>
<dbReference type="EMBL" id="CP013244">
    <property type="protein sequence ID" value="ANP46672.1"/>
    <property type="molecule type" value="Genomic_DNA"/>
</dbReference>
<dbReference type="Gene3D" id="3.40.50.300">
    <property type="entry name" value="P-loop containing nucleotide triphosphate hydrolases"/>
    <property type="match status" value="1"/>
</dbReference>
<dbReference type="Proteomes" id="UP000092498">
    <property type="component" value="Chromosome"/>
</dbReference>
<gene>
    <name evidence="5" type="ORF">ATE48_12475</name>
</gene>
<dbReference type="GO" id="GO:0008476">
    <property type="term" value="F:protein-tyrosine sulfotransferase activity"/>
    <property type="evidence" value="ECO:0007669"/>
    <property type="project" value="InterPro"/>
</dbReference>
<dbReference type="PROSITE" id="PS50005">
    <property type="entry name" value="TPR"/>
    <property type="match status" value="1"/>
</dbReference>
<keyword evidence="3 4" id="KW-0802">TPR repeat</keyword>
<dbReference type="SUPFAM" id="SSF48452">
    <property type="entry name" value="TPR-like"/>
    <property type="match status" value="1"/>
</dbReference>
<name>A0A1B1AJD7_9PROT</name>
<dbReference type="InterPro" id="IPR013105">
    <property type="entry name" value="TPR_2"/>
</dbReference>
<keyword evidence="2" id="KW-0677">Repeat</keyword>
<dbReference type="InterPro" id="IPR026634">
    <property type="entry name" value="TPST-like"/>
</dbReference>
<dbReference type="InterPro" id="IPR027417">
    <property type="entry name" value="P-loop_NTPase"/>
</dbReference>
<dbReference type="SMART" id="SM00028">
    <property type="entry name" value="TPR"/>
    <property type="match status" value="6"/>
</dbReference>
<reference evidence="5 6" key="1">
    <citation type="submission" date="2015-11" db="EMBL/GenBank/DDBJ databases">
        <title>Whole-Genome Sequence of Candidatus Oderbacter manganicum from the National Park Lower Oder Valley, Germany.</title>
        <authorList>
            <person name="Braun B."/>
            <person name="Liere K."/>
            <person name="Szewzyk U."/>
        </authorList>
    </citation>
    <scope>NUCLEOTIDE SEQUENCE [LARGE SCALE GENOMIC DNA]</scope>
    <source>
        <strain evidence="5 6">OTSz_A_272</strain>
    </source>
</reference>
<keyword evidence="1" id="KW-0808">Transferase</keyword>
<organism evidence="5 6">
    <name type="scientific">Candidatus Viadribacter manganicus</name>
    <dbReference type="NCBI Taxonomy" id="1759059"/>
    <lineage>
        <taxon>Bacteria</taxon>
        <taxon>Pseudomonadati</taxon>
        <taxon>Pseudomonadota</taxon>
        <taxon>Alphaproteobacteria</taxon>
        <taxon>Hyphomonadales</taxon>
        <taxon>Hyphomonadaceae</taxon>
        <taxon>Candidatus Viadribacter</taxon>
    </lineage>
</organism>
<sequence>MQASVPNRTGSIQEALLQARRLLQDDPSLALEQSEEILKANPNEPRAHFMRGQALAYMGRHQEAADALRRAGELEPEGPAWRLLGDQLTLLDDAAGADAAYAQSIRASVRDPHLMQAAIALCEGKLAVAEQLLRQHLRAKPTDVAAIRMLAEVGARLGRFEDAGKLLRRCLELAPSFHAARHNYAIVLHRESKSVEALAQLDVLLKADPENPSYQFLRAAALARIGEYDAAIAIYRAVLAKYPNSARGWLSLGHACKTAGLRTESIAAYERVITDAPHFGEAYWSLANLKTHPFGDATVARMNQQLERADLGDEDRFHIHYALGKAYEDKRDFEQSFRHYAEGGRIRRTGLDYSADETTKAARDHAALFTRAFFDAHKGQGSQAVDPIFIVGLPRSGSTLIEQILASHSMIEGTMELPDIIAMAKQLGGGKVRGGAYPSILAGMQSDEIKALGEDYIARTRVQRKTSRPFFIDKMPNNAQHVGFIHLILPNAKIIDARRHPMGACFSAFKQHFARGQAYTYDLNDVGRYYADYAELMARFDEAAPGRVHRVLYEDMIENTEAEVRRLLTYLGLPFEQGCLEFHTNTRAVRTASSEQVRQPIYSGAVEQWRHYEQWLQPLKSALGRAADEYPQH</sequence>
<dbReference type="PANTHER" id="PTHR12788:SF10">
    <property type="entry name" value="PROTEIN-TYROSINE SULFOTRANSFERASE"/>
    <property type="match status" value="1"/>
</dbReference>
<dbReference type="InParanoid" id="A0A1B1AJD7"/>
<dbReference type="SUPFAM" id="SSF52540">
    <property type="entry name" value="P-loop containing nucleoside triphosphate hydrolases"/>
    <property type="match status" value="1"/>
</dbReference>
<dbReference type="InterPro" id="IPR011990">
    <property type="entry name" value="TPR-like_helical_dom_sf"/>
</dbReference>
<dbReference type="Pfam" id="PF13432">
    <property type="entry name" value="TPR_16"/>
    <property type="match status" value="2"/>
</dbReference>